<dbReference type="CDD" id="cd00082">
    <property type="entry name" value="HisKA"/>
    <property type="match status" value="1"/>
</dbReference>
<protein>
    <recommendedName>
        <fullName evidence="2">histidine kinase</fullName>
        <ecNumber evidence="2">2.7.13.3</ecNumber>
    </recommendedName>
</protein>
<feature type="domain" description="Histidine kinase" evidence="7">
    <location>
        <begin position="398"/>
        <end position="599"/>
    </location>
</feature>
<keyword evidence="4" id="KW-0808">Transferase</keyword>
<comment type="caution">
    <text evidence="6">Lacks conserved residue(s) required for the propagation of feature annotation.</text>
</comment>
<dbReference type="OrthoDB" id="106630at2157"/>
<organism evidence="11 12">
    <name type="scientific">Haloferax profundi</name>
    <dbReference type="NCBI Taxonomy" id="1544718"/>
    <lineage>
        <taxon>Archaea</taxon>
        <taxon>Methanobacteriati</taxon>
        <taxon>Methanobacteriota</taxon>
        <taxon>Stenosarchaea group</taxon>
        <taxon>Halobacteria</taxon>
        <taxon>Halobacteriales</taxon>
        <taxon>Haloferacaceae</taxon>
        <taxon>Haloferax</taxon>
    </lineage>
</organism>
<dbReference type="SUPFAM" id="SSF55785">
    <property type="entry name" value="PYP-like sensor domain (PAS domain)"/>
    <property type="match status" value="1"/>
</dbReference>
<name>A0A0W1R2R8_9EURY</name>
<dbReference type="PROSITE" id="PS50110">
    <property type="entry name" value="RESPONSE_REGULATORY"/>
    <property type="match status" value="1"/>
</dbReference>
<dbReference type="GO" id="GO:0000155">
    <property type="term" value="F:phosphorelay sensor kinase activity"/>
    <property type="evidence" value="ECO:0007669"/>
    <property type="project" value="InterPro"/>
</dbReference>
<dbReference type="NCBIfam" id="TIGR00229">
    <property type="entry name" value="sensory_box"/>
    <property type="match status" value="1"/>
</dbReference>
<dbReference type="Gene3D" id="3.30.565.10">
    <property type="entry name" value="Histidine kinase-like ATPase, C-terminal domain"/>
    <property type="match status" value="1"/>
</dbReference>
<dbReference type="PANTHER" id="PTHR43304:SF1">
    <property type="entry name" value="PAC DOMAIN-CONTAINING PROTEIN"/>
    <property type="match status" value="1"/>
</dbReference>
<dbReference type="InterPro" id="IPR035965">
    <property type="entry name" value="PAS-like_dom_sf"/>
</dbReference>
<dbReference type="Gene3D" id="3.30.450.20">
    <property type="entry name" value="PAS domain"/>
    <property type="match status" value="1"/>
</dbReference>
<dbReference type="InterPro" id="IPR013655">
    <property type="entry name" value="PAS_fold_3"/>
</dbReference>
<dbReference type="PROSITE" id="PS50113">
    <property type="entry name" value="PAC"/>
    <property type="match status" value="1"/>
</dbReference>
<dbReference type="PROSITE" id="PS50109">
    <property type="entry name" value="HIS_KIN"/>
    <property type="match status" value="1"/>
</dbReference>
<dbReference type="CDD" id="cd00130">
    <property type="entry name" value="PAS"/>
    <property type="match status" value="1"/>
</dbReference>
<dbReference type="InterPro" id="IPR036890">
    <property type="entry name" value="HATPase_C_sf"/>
</dbReference>
<evidence type="ECO:0000313" key="12">
    <source>
        <dbReference type="Proteomes" id="UP000053157"/>
    </source>
</evidence>
<dbReference type="PRINTS" id="PR00344">
    <property type="entry name" value="BCTRLSENSOR"/>
</dbReference>
<evidence type="ECO:0000256" key="5">
    <source>
        <dbReference type="ARBA" id="ARBA00022777"/>
    </source>
</evidence>
<dbReference type="SUPFAM" id="SSF47384">
    <property type="entry name" value="Homodimeric domain of signal transducing histidine kinase"/>
    <property type="match status" value="1"/>
</dbReference>
<evidence type="ECO:0000259" key="9">
    <source>
        <dbReference type="PROSITE" id="PS50112"/>
    </source>
</evidence>
<evidence type="ECO:0000259" key="10">
    <source>
        <dbReference type="PROSITE" id="PS50113"/>
    </source>
</evidence>
<comment type="catalytic activity">
    <reaction evidence="1">
        <text>ATP + protein L-histidine = ADP + protein N-phospho-L-histidine.</text>
        <dbReference type="EC" id="2.7.13.3"/>
    </reaction>
</comment>
<dbReference type="EMBL" id="LOPV01000716">
    <property type="protein sequence ID" value="KTG07511.1"/>
    <property type="molecule type" value="Genomic_DNA"/>
</dbReference>
<dbReference type="InterPro" id="IPR052162">
    <property type="entry name" value="Sensor_kinase/Photoreceptor"/>
</dbReference>
<dbReference type="InterPro" id="IPR000014">
    <property type="entry name" value="PAS"/>
</dbReference>
<keyword evidence="12" id="KW-1185">Reference proteome</keyword>
<reference evidence="11 12" key="1">
    <citation type="submission" date="2015-12" db="EMBL/GenBank/DDBJ databases">
        <title>Haloferax profundi sp. nov. isolated from the Discovery deep brine-seawater interface in the Red Sea.</title>
        <authorList>
            <person name="Zhang G."/>
            <person name="Stingl U."/>
            <person name="Rashid M."/>
        </authorList>
    </citation>
    <scope>NUCLEOTIDE SEQUENCE [LARGE SCALE GENOMIC DNA]</scope>
    <source>
        <strain evidence="11 12">SB29</strain>
    </source>
</reference>
<keyword evidence="5" id="KW-0418">Kinase</keyword>
<dbReference type="SUPFAM" id="SSF52172">
    <property type="entry name" value="CheY-like"/>
    <property type="match status" value="1"/>
</dbReference>
<dbReference type="AlphaFoldDB" id="A0A0W1R2R8"/>
<dbReference type="Pfam" id="PF08447">
    <property type="entry name" value="PAS_3"/>
    <property type="match status" value="1"/>
</dbReference>
<evidence type="ECO:0000256" key="2">
    <source>
        <dbReference type="ARBA" id="ARBA00012438"/>
    </source>
</evidence>
<dbReference type="PROSITE" id="PS50112">
    <property type="entry name" value="PAS"/>
    <property type="match status" value="1"/>
</dbReference>
<dbReference type="InterPro" id="IPR001610">
    <property type="entry name" value="PAC"/>
</dbReference>
<dbReference type="Gene3D" id="3.40.50.2300">
    <property type="match status" value="1"/>
</dbReference>
<comment type="caution">
    <text evidence="11">The sequence shown here is derived from an EMBL/GenBank/DDBJ whole genome shotgun (WGS) entry which is preliminary data.</text>
</comment>
<dbReference type="PANTHER" id="PTHR43304">
    <property type="entry name" value="PHYTOCHROME-LIKE PROTEIN CPH1"/>
    <property type="match status" value="1"/>
</dbReference>
<dbReference type="Gene3D" id="1.10.287.130">
    <property type="match status" value="1"/>
</dbReference>
<dbReference type="SMART" id="SM00387">
    <property type="entry name" value="HATPase_c"/>
    <property type="match status" value="1"/>
</dbReference>
<dbReference type="Proteomes" id="UP000053157">
    <property type="component" value="Unassembled WGS sequence"/>
</dbReference>
<dbReference type="InterPro" id="IPR011006">
    <property type="entry name" value="CheY-like_superfamily"/>
</dbReference>
<dbReference type="InterPro" id="IPR036097">
    <property type="entry name" value="HisK_dim/P_sf"/>
</dbReference>
<gene>
    <name evidence="11" type="ORF">AUR66_05185</name>
</gene>
<dbReference type="InterPro" id="IPR000700">
    <property type="entry name" value="PAS-assoc_C"/>
</dbReference>
<dbReference type="InterPro" id="IPR001789">
    <property type="entry name" value="Sig_transdc_resp-reg_receiver"/>
</dbReference>
<dbReference type="SMART" id="SM00086">
    <property type="entry name" value="PAC"/>
    <property type="match status" value="1"/>
</dbReference>
<dbReference type="InterPro" id="IPR003594">
    <property type="entry name" value="HATPase_dom"/>
</dbReference>
<feature type="domain" description="PAC" evidence="10">
    <location>
        <begin position="342"/>
        <end position="394"/>
    </location>
</feature>
<dbReference type="EC" id="2.7.13.3" evidence="2"/>
<proteinExistence type="predicted"/>
<feature type="domain" description="Response regulatory" evidence="8">
    <location>
        <begin position="10"/>
        <end position="126"/>
    </location>
</feature>
<evidence type="ECO:0000259" key="7">
    <source>
        <dbReference type="PROSITE" id="PS50109"/>
    </source>
</evidence>
<dbReference type="RefSeq" id="WP_058573898.1">
    <property type="nucleotide sequence ID" value="NZ_LOPV01000716.1"/>
</dbReference>
<evidence type="ECO:0000256" key="1">
    <source>
        <dbReference type="ARBA" id="ARBA00000085"/>
    </source>
</evidence>
<dbReference type="InterPro" id="IPR003661">
    <property type="entry name" value="HisK_dim/P_dom"/>
</dbReference>
<sequence>MDGPTTGTTTILYVTGTESHTEQVRDELERQPMFEVVSVRGSAETRDHLSERSDIQCLVCANDLPSTTGVGLISSLRRDYPELPMVLYPKDGTEETAAKAISADATEYISYDESPDHVDELVSTIRKAINDSWPTIALRERLKELQAIQQVTNILTDASTRPLTEMLQEVVDHVPGSFQYPESAEARLTVGDTTVTSEQFVETDQMLTVWTDTAADEKITLTVVYTDPKPSADQGPFLSEENQLCETLVKLLQSTVERRTYLDDLSESEQLFRQVTENIKEVVWVTDLSKENLLYVNPAYERVWGRSVDSLYADPSSFFEAVHPEDKADLERAIAEQDRGHYDEEYRIRQPSGAVRWVHDRAVPVFDKDDSLYRIVGLAEDITNRKNREQQLALLNRVLRHNLRNDLNVVMGYAELVSRSADVDDEIARYAETIFSVSDHLMALAEKQRTVASELTELPIPEPVDVPGILENVQKTLQNRYPEATVDVTTPDVGSLTLPPQIEEAILELGMNALEHTDAETPAVAIDADVSDGELVVQVTDNGPLIPRMEIEILGKREDALIHGSGIGLWLVHGIVTFAGGTLSFDSNEPRGNVVTIRL</sequence>
<dbReference type="InterPro" id="IPR004358">
    <property type="entry name" value="Sig_transdc_His_kin-like_C"/>
</dbReference>
<dbReference type="InterPro" id="IPR005467">
    <property type="entry name" value="His_kinase_dom"/>
</dbReference>
<evidence type="ECO:0000256" key="4">
    <source>
        <dbReference type="ARBA" id="ARBA00022679"/>
    </source>
</evidence>
<dbReference type="SMART" id="SM00091">
    <property type="entry name" value="PAS"/>
    <property type="match status" value="1"/>
</dbReference>
<evidence type="ECO:0000259" key="8">
    <source>
        <dbReference type="PROSITE" id="PS50110"/>
    </source>
</evidence>
<feature type="domain" description="PAS" evidence="9">
    <location>
        <begin position="268"/>
        <end position="341"/>
    </location>
</feature>
<keyword evidence="3" id="KW-0597">Phosphoprotein</keyword>
<accession>A0A0W1R2R8</accession>
<evidence type="ECO:0000256" key="3">
    <source>
        <dbReference type="ARBA" id="ARBA00022553"/>
    </source>
</evidence>
<evidence type="ECO:0000256" key="6">
    <source>
        <dbReference type="PROSITE-ProRule" id="PRU00169"/>
    </source>
</evidence>
<dbReference type="SUPFAM" id="SSF55874">
    <property type="entry name" value="ATPase domain of HSP90 chaperone/DNA topoisomerase II/histidine kinase"/>
    <property type="match status" value="1"/>
</dbReference>
<dbReference type="Pfam" id="PF02518">
    <property type="entry name" value="HATPase_c"/>
    <property type="match status" value="1"/>
</dbReference>
<evidence type="ECO:0000313" key="11">
    <source>
        <dbReference type="EMBL" id="KTG07511.1"/>
    </source>
</evidence>
<dbReference type="Pfam" id="PF00072">
    <property type="entry name" value="Response_reg"/>
    <property type="match status" value="1"/>
</dbReference>